<dbReference type="InterPro" id="IPR012338">
    <property type="entry name" value="Beta-lactam/transpept-like"/>
</dbReference>
<dbReference type="InterPro" id="IPR045155">
    <property type="entry name" value="Beta-lactam_cat"/>
</dbReference>
<organism evidence="3 4">
    <name type="scientific">Levilactobacillus tongjiangensis</name>
    <dbReference type="NCBI Taxonomy" id="2486023"/>
    <lineage>
        <taxon>Bacteria</taxon>
        <taxon>Bacillati</taxon>
        <taxon>Bacillota</taxon>
        <taxon>Bacilli</taxon>
        <taxon>Lactobacillales</taxon>
        <taxon>Lactobacillaceae</taxon>
        <taxon>Levilactobacillus</taxon>
    </lineage>
</organism>
<dbReference type="PANTHER" id="PTHR35333:SF3">
    <property type="entry name" value="BETA-LACTAMASE-TYPE TRANSPEPTIDASE FOLD CONTAINING PROTEIN"/>
    <property type="match status" value="1"/>
</dbReference>
<feature type="signal peptide" evidence="1">
    <location>
        <begin position="1"/>
        <end position="25"/>
    </location>
</feature>
<dbReference type="EMBL" id="JBHSSK010000029">
    <property type="protein sequence ID" value="MFC6208045.1"/>
    <property type="molecule type" value="Genomic_DNA"/>
</dbReference>
<evidence type="ECO:0000313" key="4">
    <source>
        <dbReference type="Proteomes" id="UP001596254"/>
    </source>
</evidence>
<dbReference type="Pfam" id="PF13354">
    <property type="entry name" value="Beta-lactamase2"/>
    <property type="match status" value="1"/>
</dbReference>
<dbReference type="RefSeq" id="WP_125692570.1">
    <property type="nucleotide sequence ID" value="NZ_JBHSSK010000029.1"/>
</dbReference>
<dbReference type="InterPro" id="IPR000871">
    <property type="entry name" value="Beta-lactam_class-A"/>
</dbReference>
<keyword evidence="3" id="KW-0378">Hydrolase</keyword>
<keyword evidence="4" id="KW-1185">Reference proteome</keyword>
<evidence type="ECO:0000313" key="3">
    <source>
        <dbReference type="EMBL" id="MFC6208045.1"/>
    </source>
</evidence>
<proteinExistence type="predicted"/>
<feature type="chain" id="PRO_5045732185" evidence="1">
    <location>
        <begin position="26"/>
        <end position="272"/>
    </location>
</feature>
<comment type="caution">
    <text evidence="3">The sequence shown here is derived from an EMBL/GenBank/DDBJ whole genome shotgun (WGS) entry which is preliminary data.</text>
</comment>
<dbReference type="PANTHER" id="PTHR35333">
    <property type="entry name" value="BETA-LACTAMASE"/>
    <property type="match status" value="1"/>
</dbReference>
<sequence length="272" mass="31041">MRRLKLGLLVFLLASLLWPAIGVQAKAKTAQPATIQKMIKRDMRATHGRWSVKVTRLGKHPLAVTTGNQRVRGQRSASTIKVFVMLTVFKRVQQHKLTLTAATKTDLKRMIHNSDNAATNRLIHKLGGFKRVNQTMKKYGFTHSHLRRYMMDTRALAKGHDNYTSVADLSQFLSKTYRHQLLGKTYDNRMLTLLRHCRNHSKLPKLVKHATVFNKTGEYPDKGVQNDASLFRTKHGVYTIVVMAQQGNQAQQYRGMNRLGRDVVAYLNGHRG</sequence>
<dbReference type="GO" id="GO:0016787">
    <property type="term" value="F:hydrolase activity"/>
    <property type="evidence" value="ECO:0007669"/>
    <property type="project" value="UniProtKB-KW"/>
</dbReference>
<keyword evidence="1" id="KW-0732">Signal</keyword>
<evidence type="ECO:0000259" key="2">
    <source>
        <dbReference type="Pfam" id="PF13354"/>
    </source>
</evidence>
<feature type="domain" description="Beta-lactamase class A catalytic" evidence="2">
    <location>
        <begin position="107"/>
        <end position="243"/>
    </location>
</feature>
<dbReference type="Gene3D" id="3.40.710.10">
    <property type="entry name" value="DD-peptidase/beta-lactamase superfamily"/>
    <property type="match status" value="1"/>
</dbReference>
<reference evidence="4" key="1">
    <citation type="journal article" date="2019" name="Int. J. Syst. Evol. Microbiol.">
        <title>The Global Catalogue of Microorganisms (GCM) 10K type strain sequencing project: providing services to taxonomists for standard genome sequencing and annotation.</title>
        <authorList>
            <consortium name="The Broad Institute Genomics Platform"/>
            <consortium name="The Broad Institute Genome Sequencing Center for Infectious Disease"/>
            <person name="Wu L."/>
            <person name="Ma J."/>
        </authorList>
    </citation>
    <scope>NUCLEOTIDE SEQUENCE [LARGE SCALE GENOMIC DNA]</scope>
    <source>
        <strain evidence="4">CCM 8905</strain>
    </source>
</reference>
<name>A0ABW1SWD6_9LACO</name>
<accession>A0ABW1SWD6</accession>
<evidence type="ECO:0000256" key="1">
    <source>
        <dbReference type="SAM" id="SignalP"/>
    </source>
</evidence>
<dbReference type="SUPFAM" id="SSF56601">
    <property type="entry name" value="beta-lactamase/transpeptidase-like"/>
    <property type="match status" value="1"/>
</dbReference>
<dbReference type="Proteomes" id="UP001596254">
    <property type="component" value="Unassembled WGS sequence"/>
</dbReference>
<protein>
    <submittedName>
        <fullName evidence="3">Serine hydrolase</fullName>
    </submittedName>
</protein>
<gene>
    <name evidence="3" type="ORF">ACFP1G_11285</name>
</gene>